<dbReference type="EnsemblMetazoa" id="XM_030999036">
    <property type="protein sequence ID" value="XP_030854896"/>
    <property type="gene ID" value="LOC588023"/>
</dbReference>
<dbReference type="PANTHER" id="PTHR11042:SF136">
    <property type="entry name" value="EIF-2-ALPHA KINASE GCN2"/>
    <property type="match status" value="1"/>
</dbReference>
<comment type="catalytic activity">
    <reaction evidence="8">
        <text>L-threonyl-[protein] + ATP = O-phospho-L-threonyl-[protein] + ADP + H(+)</text>
        <dbReference type="Rhea" id="RHEA:46608"/>
        <dbReference type="Rhea" id="RHEA-COMP:11060"/>
        <dbReference type="Rhea" id="RHEA-COMP:11605"/>
        <dbReference type="ChEBI" id="CHEBI:15378"/>
        <dbReference type="ChEBI" id="CHEBI:30013"/>
        <dbReference type="ChEBI" id="CHEBI:30616"/>
        <dbReference type="ChEBI" id="CHEBI:61977"/>
        <dbReference type="ChEBI" id="CHEBI:456216"/>
        <dbReference type="EC" id="2.7.11.1"/>
    </reaction>
</comment>
<dbReference type="CDD" id="cd14046">
    <property type="entry name" value="STKc_EIF2AK4_GCN2_rpt2"/>
    <property type="match status" value="1"/>
</dbReference>
<dbReference type="FunFam" id="3.40.50.800:FF:000009">
    <property type="entry name" value="Eukaryotic translation initiation factor 2-alpha kinase"/>
    <property type="match status" value="1"/>
</dbReference>
<dbReference type="GO" id="GO:0000077">
    <property type="term" value="P:DNA damage checkpoint signaling"/>
    <property type="evidence" value="ECO:0007669"/>
    <property type="project" value="InterPro"/>
</dbReference>
<dbReference type="CTD" id="440275"/>
<accession>A0A7M7PSH8</accession>
<evidence type="ECO:0000256" key="4">
    <source>
        <dbReference type="ARBA" id="ARBA00022741"/>
    </source>
</evidence>
<dbReference type="InterPro" id="IPR050339">
    <property type="entry name" value="CC_SR_Kinase"/>
</dbReference>
<evidence type="ECO:0000256" key="8">
    <source>
        <dbReference type="ARBA" id="ARBA00047899"/>
    </source>
</evidence>
<dbReference type="InterPro" id="IPR016255">
    <property type="entry name" value="Gcn2"/>
</dbReference>
<dbReference type="SUPFAM" id="SSF55681">
    <property type="entry name" value="Class II aaRS and biotin synthetases"/>
    <property type="match status" value="1"/>
</dbReference>
<dbReference type="SUPFAM" id="SSF54495">
    <property type="entry name" value="UBC-like"/>
    <property type="match status" value="1"/>
</dbReference>
<evidence type="ECO:0000256" key="1">
    <source>
        <dbReference type="ARBA" id="ARBA00012513"/>
    </source>
</evidence>
<name>A0A7M7PSH8_STRPU</name>
<dbReference type="PROSITE" id="PS50011">
    <property type="entry name" value="PROTEIN_KINASE_DOM"/>
    <property type="match status" value="2"/>
</dbReference>
<evidence type="ECO:0000256" key="10">
    <source>
        <dbReference type="PIRSR" id="PIRSR000660-1"/>
    </source>
</evidence>
<dbReference type="PIRSF" id="PIRSF000660">
    <property type="entry name" value="Ser/Thr_PK_GCN2"/>
    <property type="match status" value="1"/>
</dbReference>
<dbReference type="PROSITE" id="PS00108">
    <property type="entry name" value="PROTEIN_KINASE_ST"/>
    <property type="match status" value="1"/>
</dbReference>
<feature type="region of interest" description="Disordered" evidence="13">
    <location>
        <begin position="752"/>
        <end position="819"/>
    </location>
</feature>
<evidence type="ECO:0000313" key="16">
    <source>
        <dbReference type="EnsemblMetazoa" id="XP_030854896"/>
    </source>
</evidence>
<evidence type="ECO:0000259" key="14">
    <source>
        <dbReference type="PROSITE" id="PS50011"/>
    </source>
</evidence>
<evidence type="ECO:0000256" key="7">
    <source>
        <dbReference type="ARBA" id="ARBA00037982"/>
    </source>
</evidence>
<keyword evidence="3" id="KW-0808">Transferase</keyword>
<dbReference type="InterPro" id="IPR016135">
    <property type="entry name" value="UBQ-conjugating_enzyme/RWD"/>
</dbReference>
<dbReference type="GO" id="GO:0004694">
    <property type="term" value="F:eukaryotic translation initiation factor 2alpha kinase activity"/>
    <property type="evidence" value="ECO:0007669"/>
    <property type="project" value="InterPro"/>
</dbReference>
<dbReference type="SMART" id="SM00591">
    <property type="entry name" value="RWD"/>
    <property type="match status" value="1"/>
</dbReference>
<dbReference type="Pfam" id="PF12745">
    <property type="entry name" value="HGTP_anticodon2"/>
    <property type="match status" value="1"/>
</dbReference>
<feature type="domain" description="RWD" evidence="15">
    <location>
        <begin position="16"/>
        <end position="126"/>
    </location>
</feature>
<dbReference type="InterPro" id="IPR006575">
    <property type="entry name" value="RWD_dom"/>
</dbReference>
<evidence type="ECO:0000256" key="9">
    <source>
        <dbReference type="ARBA" id="ARBA00048679"/>
    </source>
</evidence>
<dbReference type="InterPro" id="IPR011009">
    <property type="entry name" value="Kinase-like_dom_sf"/>
</dbReference>
<dbReference type="Gene3D" id="3.30.930.10">
    <property type="entry name" value="Bira Bifunctional Protein, Domain 2"/>
    <property type="match status" value="1"/>
</dbReference>
<dbReference type="SUPFAM" id="SSF56112">
    <property type="entry name" value="Protein kinase-like (PK-like)"/>
    <property type="match status" value="2"/>
</dbReference>
<feature type="domain" description="Protein kinase" evidence="14">
    <location>
        <begin position="613"/>
        <end position="1038"/>
    </location>
</feature>
<keyword evidence="5" id="KW-0418">Kinase</keyword>
<protein>
    <recommendedName>
        <fullName evidence="1">non-specific serine/threonine protein kinase</fullName>
        <ecNumber evidence="1">2.7.11.1</ecNumber>
    </recommendedName>
</protein>
<dbReference type="InterPro" id="IPR017441">
    <property type="entry name" value="Protein_kinase_ATP_BS"/>
</dbReference>
<feature type="domain" description="Protein kinase" evidence="14">
    <location>
        <begin position="306"/>
        <end position="565"/>
    </location>
</feature>
<evidence type="ECO:0000256" key="2">
    <source>
        <dbReference type="ARBA" id="ARBA00022527"/>
    </source>
</evidence>
<organism evidence="16 17">
    <name type="scientific">Strongylocentrotus purpuratus</name>
    <name type="common">Purple sea urchin</name>
    <dbReference type="NCBI Taxonomy" id="7668"/>
    <lineage>
        <taxon>Eukaryota</taxon>
        <taxon>Metazoa</taxon>
        <taxon>Echinodermata</taxon>
        <taxon>Eleutherozoa</taxon>
        <taxon>Echinozoa</taxon>
        <taxon>Echinoidea</taxon>
        <taxon>Euechinoidea</taxon>
        <taxon>Echinacea</taxon>
        <taxon>Camarodonta</taxon>
        <taxon>Echinidea</taxon>
        <taxon>Strongylocentrotidae</taxon>
        <taxon>Strongylocentrotus</taxon>
    </lineage>
</organism>
<dbReference type="GO" id="GO:0009893">
    <property type="term" value="P:positive regulation of metabolic process"/>
    <property type="evidence" value="ECO:0007669"/>
    <property type="project" value="UniProtKB-ARBA"/>
</dbReference>
<dbReference type="PROSITE" id="PS50908">
    <property type="entry name" value="RWD"/>
    <property type="match status" value="1"/>
</dbReference>
<keyword evidence="2" id="KW-0723">Serine/threonine-protein kinase</keyword>
<feature type="compositionally biased region" description="Low complexity" evidence="13">
    <location>
        <begin position="222"/>
        <end position="233"/>
    </location>
</feature>
<evidence type="ECO:0000256" key="5">
    <source>
        <dbReference type="ARBA" id="ARBA00022777"/>
    </source>
</evidence>
<dbReference type="InterPro" id="IPR036621">
    <property type="entry name" value="Anticodon-bd_dom_sf"/>
</dbReference>
<feature type="binding site" evidence="11">
    <location>
        <position position="642"/>
    </location>
    <ligand>
        <name>ATP</name>
        <dbReference type="ChEBI" id="CHEBI:30616"/>
    </ligand>
</feature>
<evidence type="ECO:0000259" key="15">
    <source>
        <dbReference type="PROSITE" id="PS50908"/>
    </source>
</evidence>
<dbReference type="InterPro" id="IPR045864">
    <property type="entry name" value="aa-tRNA-synth_II/BPL/LPL"/>
</dbReference>
<feature type="binding site" evidence="11">
    <location>
        <begin position="619"/>
        <end position="627"/>
    </location>
    <ligand>
        <name>ATP</name>
        <dbReference type="ChEBI" id="CHEBI:30616"/>
    </ligand>
</feature>
<feature type="active site" description="Proton acceptor" evidence="10">
    <location>
        <position position="880"/>
    </location>
</feature>
<dbReference type="Gene3D" id="3.10.110.10">
    <property type="entry name" value="Ubiquitin Conjugating Enzyme"/>
    <property type="match status" value="1"/>
</dbReference>
<reference evidence="17" key="1">
    <citation type="submission" date="2015-02" db="EMBL/GenBank/DDBJ databases">
        <title>Genome sequencing for Strongylocentrotus purpuratus.</title>
        <authorList>
            <person name="Murali S."/>
            <person name="Liu Y."/>
            <person name="Vee V."/>
            <person name="English A."/>
            <person name="Wang M."/>
            <person name="Skinner E."/>
            <person name="Han Y."/>
            <person name="Muzny D.M."/>
            <person name="Worley K.C."/>
            <person name="Gibbs R.A."/>
        </authorList>
    </citation>
    <scope>NUCLEOTIDE SEQUENCE</scope>
</reference>
<evidence type="ECO:0000256" key="13">
    <source>
        <dbReference type="SAM" id="MobiDB-lite"/>
    </source>
</evidence>
<proteinExistence type="inferred from homology"/>
<feature type="region of interest" description="Disordered" evidence="13">
    <location>
        <begin position="180"/>
        <end position="262"/>
    </location>
</feature>
<feature type="region of interest" description="Disordered" evidence="13">
    <location>
        <begin position="684"/>
        <end position="714"/>
    </location>
</feature>
<dbReference type="PANTHER" id="PTHR11042">
    <property type="entry name" value="EUKARYOTIC TRANSLATION INITIATION FACTOR 2-ALPHA KINASE EIF2-ALPHA KINASE -RELATED"/>
    <property type="match status" value="1"/>
</dbReference>
<evidence type="ECO:0000256" key="11">
    <source>
        <dbReference type="PIRSR" id="PIRSR000660-2"/>
    </source>
</evidence>
<comment type="catalytic activity">
    <reaction evidence="9">
        <text>L-seryl-[protein] + ATP = O-phospho-L-seryl-[protein] + ADP + H(+)</text>
        <dbReference type="Rhea" id="RHEA:17989"/>
        <dbReference type="Rhea" id="RHEA-COMP:9863"/>
        <dbReference type="Rhea" id="RHEA-COMP:11604"/>
        <dbReference type="ChEBI" id="CHEBI:15378"/>
        <dbReference type="ChEBI" id="CHEBI:29999"/>
        <dbReference type="ChEBI" id="CHEBI:30616"/>
        <dbReference type="ChEBI" id="CHEBI:83421"/>
        <dbReference type="ChEBI" id="CHEBI:456216"/>
        <dbReference type="EC" id="2.7.11.1"/>
    </reaction>
</comment>
<dbReference type="Gene3D" id="1.10.510.10">
    <property type="entry name" value="Transferase(Phosphotransferase) domain 1"/>
    <property type="match status" value="2"/>
</dbReference>
<feature type="compositionally biased region" description="Acidic residues" evidence="13">
    <location>
        <begin position="755"/>
        <end position="765"/>
    </location>
</feature>
<keyword evidence="4 11" id="KW-0547">Nucleotide-binding</keyword>
<dbReference type="EC" id="2.7.11.1" evidence="1"/>
<dbReference type="InterPro" id="IPR041715">
    <property type="entry name" value="HisRS-like_core"/>
</dbReference>
<feature type="compositionally biased region" description="Basic and acidic residues" evidence="13">
    <location>
        <begin position="244"/>
        <end position="253"/>
    </location>
</feature>
<dbReference type="FunFam" id="3.10.110.10:FF:000050">
    <property type="entry name" value="eIF-2-alpha kinase GCN2"/>
    <property type="match status" value="1"/>
</dbReference>
<dbReference type="Pfam" id="PF05773">
    <property type="entry name" value="RWD"/>
    <property type="match status" value="1"/>
</dbReference>
<evidence type="ECO:0000256" key="3">
    <source>
        <dbReference type="ARBA" id="ARBA00022679"/>
    </source>
</evidence>
<sequence length="1682" mass="190014">MADESDITDFRERQENEVEVLKAIFMDDFKDKTRDPSQGLELHLRLMPQQGMSGSGDVHVTADMTIICPPRYPEQMPTVTIENGRGISKEKLKQIKKKVDIMAKKLRGEVMILELAQHVQQFLHSHNVPGPKSFYEEMMSNQKRAEEKVAREQKKKMELRKKREELEILEMDEEIQRRQEAMKELKKKKDLTKQDSDETKDSRERHNSDPPGSQSPTRIRVDSGSLDSSDSSSPKTKGKWQFDQVEKGGDTRIRTRTFSGSNTSRQLIETSHQNSHRKARLVKQLSGGKKDHVTVIKFHTKGDRNVHKGRLLGSNPEGSTVYAGMDAHSGDLLTIREWVIKWKQGKGRKPLPDEEEDAEACLKQCASVEQELLSLLRLENANIVHYLAMNYNKGKEDINVQLLMEYVGGGNLSQKLENGSLTSFDLLREYAIDLLSGLQYLHSHAVVHKQLRASQVYVDCDGRLRVANYSMCKRLNELAQAANEGKQTVRFSDDKTYGGRGGKKGDVLDLGLLLLGLLLGTSDVQYPCEVPQDLPLDLQDFLNRCIDIDERSRANVQSLLDHPFIKPTISDNPDPPSVSSGESRVLEESTALDFPGVPTADINLGVSRLHSEFEFLAFLGKGGFGNVIKVRNKLDGNLYAIKKILLNPKSRELNKKITREVKLLSRLNHENVVRYYNSWIEVAEEPPTTDTDESRTTGTGETSPETNRVGRGAREVPLAVNSLSLSDNIEEQALKLSIRNSLEWSSSGNIGLIGDSDDSSSDDEGVFGRSFLPRSDDSSSDGIDFEGSNRGEESDISLSISKQESKGNRGKSKEEDISEDNPVFSPVQYLYIQMEFCEKSTLRTAIDAGMYEDKRRLWTHFREIIEGLAHIHLQGMIHRDLKPVNIFLDSNDFVKIGDFGLATSEQMAGALTSEVSCHNRLTDSSHSGEATPGNHLTGKVGTALYVAPELCKARIGHYNQKVDLYSLGIIFFEMCYRSLSTGMERVKILGQIRQESIQLPEDFDEVRNTNENAIVHWLLNHDPKERPTSQELLESKLLPPPQMEDARLQDMLHQTVANRQSKGYHYLMTELFAVESRPVADFTYDIDMHKGFSLKNSLTQQMVYDTVQRIFQKHGAVRINTIMLLPKTKLYEHSDMCAHFMDHSGGIVTLPYDLRVPFARYIARNNVTNLKRYSIERVYRERKLFGSHPRELTECAFDIVTNSPGSLQPDAEVLHLVTEIINEFPELQTRNYSIRLNHTGLLTAILNYCGVPVELHGSLYRTLNEARTERLTKVQTQTRLCGMSFTEQQVASLYQYIDLECPLSKLTSTLKPLTRGQGQNASMVKQALHELEVIISQAQVYGVRLEMLINVGLVYNIQIFSGVVFQFVASIGRPKKRPTMDVLAAGGRYDILIPEFKKPHSTQQNVPGPLAVGISVSFEKIITAVLQESQSDITLSICDILVVSVGSSTLIRDRIKVVRNLWAAGFQADVLYDDSLSLEEAQDYCRAMGISHLVILKDSDTLIKVRSFDKEKVIVESSVGFYNLVEHLQMKLNKVELTEQSPQVASKSKSIYDANQGSSLPQYRVYFVTMDKLDNNARKRYERQIQVRIEPVLEMFSSRCIVVVIAVDLPLCVLKNMAVMLDFDGDGSSYQASVLSVTEKYNKYRKYIIKIADEMLELKEEEDGNVPLVLYTYREDGFKVVL</sequence>
<dbReference type="FunFam" id="1.10.510.10:FF:000353">
    <property type="entry name" value="Eukaryotic translation initiation factor 2-alpha kinase 4"/>
    <property type="match status" value="1"/>
</dbReference>
<dbReference type="PROSITE" id="PS00107">
    <property type="entry name" value="PROTEIN_KINASE_ATP"/>
    <property type="match status" value="1"/>
</dbReference>
<reference evidence="16" key="2">
    <citation type="submission" date="2021-01" db="UniProtKB">
        <authorList>
            <consortium name="EnsemblMetazoa"/>
        </authorList>
    </citation>
    <scope>IDENTIFICATION</scope>
</reference>
<keyword evidence="17" id="KW-1185">Reference proteome</keyword>
<feature type="compositionally biased region" description="Basic and acidic residues" evidence="13">
    <location>
        <begin position="191"/>
        <end position="208"/>
    </location>
</feature>
<feature type="compositionally biased region" description="Low complexity" evidence="13">
    <location>
        <begin position="696"/>
        <end position="706"/>
    </location>
</feature>
<dbReference type="SMART" id="SM00220">
    <property type="entry name" value="S_TKc"/>
    <property type="match status" value="1"/>
</dbReference>
<feature type="compositionally biased region" description="Basic and acidic residues" evidence="13">
    <location>
        <begin position="803"/>
        <end position="815"/>
    </location>
</feature>
<dbReference type="FunFam" id="1.10.510.10:FF:000338">
    <property type="entry name" value="Eukaryotic translation initiation factor 2-alpha kinase"/>
    <property type="match status" value="1"/>
</dbReference>
<dbReference type="Pfam" id="PF00069">
    <property type="entry name" value="Pkinase"/>
    <property type="match status" value="3"/>
</dbReference>
<evidence type="ECO:0000313" key="17">
    <source>
        <dbReference type="Proteomes" id="UP000007110"/>
    </source>
</evidence>
<dbReference type="FunFam" id="3.30.930.10:FF:000031">
    <property type="entry name" value="Eukaryotic translation initiation factor 2-alpha kinase 4"/>
    <property type="match status" value="1"/>
</dbReference>
<dbReference type="CDD" id="cd23823">
    <property type="entry name" value="RWD_GCN2"/>
    <property type="match status" value="1"/>
</dbReference>
<dbReference type="InterPro" id="IPR024435">
    <property type="entry name" value="HisRS-related_dom"/>
</dbReference>
<dbReference type="Proteomes" id="UP000007110">
    <property type="component" value="Unassembled WGS sequence"/>
</dbReference>
<evidence type="ECO:0000256" key="12">
    <source>
        <dbReference type="PROSITE-ProRule" id="PRU10141"/>
    </source>
</evidence>
<dbReference type="Pfam" id="PF13393">
    <property type="entry name" value="tRNA-synt_His"/>
    <property type="match status" value="1"/>
</dbReference>
<dbReference type="InterPro" id="IPR000719">
    <property type="entry name" value="Prot_kinase_dom"/>
</dbReference>
<evidence type="ECO:0000256" key="6">
    <source>
        <dbReference type="ARBA" id="ARBA00022840"/>
    </source>
</evidence>
<dbReference type="GO" id="GO:0005524">
    <property type="term" value="F:ATP binding"/>
    <property type="evidence" value="ECO:0007669"/>
    <property type="project" value="UniProtKB-UniRule"/>
</dbReference>
<dbReference type="InterPro" id="IPR008271">
    <property type="entry name" value="Ser/Thr_kinase_AS"/>
</dbReference>
<keyword evidence="6 11" id="KW-0067">ATP-binding</keyword>
<dbReference type="Gene3D" id="3.40.50.800">
    <property type="entry name" value="Anticodon-binding domain"/>
    <property type="match status" value="1"/>
</dbReference>
<feature type="binding site" evidence="12">
    <location>
        <position position="643"/>
    </location>
    <ligand>
        <name>ATP</name>
        <dbReference type="ChEBI" id="CHEBI:30616"/>
    </ligand>
</feature>
<comment type="similarity">
    <text evidence="7">Belongs to the protein kinase superfamily. Ser/Thr protein kinase family. GCN2 subfamily.</text>
</comment>
<dbReference type="GeneID" id="588023"/>
<dbReference type="RefSeq" id="XP_030854896.1">
    <property type="nucleotide sequence ID" value="XM_030999036.1"/>
</dbReference>
<dbReference type="Gene3D" id="3.30.200.20">
    <property type="entry name" value="Phosphorylase Kinase, domain 1"/>
    <property type="match status" value="1"/>
</dbReference>